<evidence type="ECO:0000256" key="33">
    <source>
        <dbReference type="ARBA" id="ARBA00024479"/>
    </source>
</evidence>
<feature type="region of interest" description="Disordered" evidence="39">
    <location>
        <begin position="1083"/>
        <end position="1103"/>
    </location>
</feature>
<feature type="transmembrane region" description="Helical" evidence="40">
    <location>
        <begin position="1128"/>
        <end position="1151"/>
    </location>
</feature>
<evidence type="ECO:0000256" key="6">
    <source>
        <dbReference type="ARBA" id="ARBA00004477"/>
    </source>
</evidence>
<evidence type="ECO:0000256" key="21">
    <source>
        <dbReference type="ARBA" id="ARBA00022843"/>
    </source>
</evidence>
<evidence type="ECO:0000256" key="9">
    <source>
        <dbReference type="ARBA" id="ARBA00004651"/>
    </source>
</evidence>
<evidence type="ECO:0000256" key="15">
    <source>
        <dbReference type="ARBA" id="ARBA00022692"/>
    </source>
</evidence>
<evidence type="ECO:0000256" key="38">
    <source>
        <dbReference type="ARBA" id="ARBA00045832"/>
    </source>
</evidence>
<name>A0A212D3Q3_CEREH</name>
<evidence type="ECO:0000256" key="14">
    <source>
        <dbReference type="ARBA" id="ARBA00022553"/>
    </source>
</evidence>
<dbReference type="GO" id="GO:0005886">
    <property type="term" value="C:plasma membrane"/>
    <property type="evidence" value="ECO:0007669"/>
    <property type="project" value="UniProtKB-SubCell"/>
</dbReference>
<dbReference type="GO" id="GO:0000422">
    <property type="term" value="P:autophagy of mitochondrion"/>
    <property type="evidence" value="ECO:0007669"/>
    <property type="project" value="TreeGrafter"/>
</dbReference>
<keyword evidence="18" id="KW-1000">Mitochondrion outer membrane</keyword>
<comment type="catalytic activity">
    <reaction evidence="34">
        <text>a 1,2-diacyl-sn-glycero-3-phosphoethanolamine(in) = a 1,2-diacyl-sn-glycero-3-phosphoethanolamine(out)</text>
        <dbReference type="Rhea" id="RHEA:38895"/>
        <dbReference type="ChEBI" id="CHEBI:64612"/>
    </reaction>
</comment>
<feature type="transmembrane region" description="Helical" evidence="40">
    <location>
        <begin position="968"/>
        <end position="990"/>
    </location>
</feature>
<comment type="catalytic activity">
    <reaction evidence="35">
        <text>a 1,2-diacyl-sn-glycero-3-phosphocholine(in) = a 1,2-diacyl-sn-glycero-3-phosphocholine(out)</text>
        <dbReference type="Rhea" id="RHEA:38571"/>
        <dbReference type="ChEBI" id="CHEBI:57643"/>
    </reaction>
</comment>
<evidence type="ECO:0000256" key="1">
    <source>
        <dbReference type="ARBA" id="ARBA00004107"/>
    </source>
</evidence>
<evidence type="ECO:0000256" key="10">
    <source>
        <dbReference type="ARBA" id="ARBA00006185"/>
    </source>
</evidence>
<feature type="transmembrane region" description="Helical" evidence="40">
    <location>
        <begin position="1011"/>
        <end position="1031"/>
    </location>
</feature>
<evidence type="ECO:0000256" key="40">
    <source>
        <dbReference type="SAM" id="Phobius"/>
    </source>
</evidence>
<feature type="transmembrane region" description="Helical" evidence="40">
    <location>
        <begin position="290"/>
        <end position="314"/>
    </location>
</feature>
<dbReference type="SUPFAM" id="SSF52540">
    <property type="entry name" value="P-loop containing nucleoside triphosphate hydrolases"/>
    <property type="match status" value="1"/>
</dbReference>
<feature type="transmembrane region" description="Helical" evidence="40">
    <location>
        <begin position="406"/>
        <end position="425"/>
    </location>
</feature>
<keyword evidence="15 40" id="KW-0812">Transmembrane</keyword>
<evidence type="ECO:0000256" key="5">
    <source>
        <dbReference type="ARBA" id="ARBA00004294"/>
    </source>
</evidence>
<evidence type="ECO:0000256" key="30">
    <source>
        <dbReference type="ARBA" id="ARBA00023180"/>
    </source>
</evidence>
<feature type="region of interest" description="Disordered" evidence="39">
    <location>
        <begin position="699"/>
        <end position="813"/>
    </location>
</feature>
<dbReference type="InterPro" id="IPR011527">
    <property type="entry name" value="ABC1_TM_dom"/>
</dbReference>
<feature type="region of interest" description="Disordered" evidence="39">
    <location>
        <begin position="631"/>
        <end position="666"/>
    </location>
</feature>
<dbReference type="InterPro" id="IPR017871">
    <property type="entry name" value="ABC_transporter-like_CS"/>
</dbReference>
<feature type="transmembrane region" description="Helical" evidence="40">
    <location>
        <begin position="1368"/>
        <end position="1386"/>
    </location>
</feature>
<keyword evidence="26" id="KW-0333">Golgi apparatus</keyword>
<keyword evidence="21" id="KW-0832">Ubl conjugation</keyword>
<evidence type="ECO:0000256" key="13">
    <source>
        <dbReference type="ARBA" id="ARBA00022475"/>
    </source>
</evidence>
<feature type="compositionally biased region" description="Acidic residues" evidence="39">
    <location>
        <begin position="710"/>
        <end position="720"/>
    </location>
</feature>
<dbReference type="PANTHER" id="PTHR13038:SF13">
    <property type="entry name" value="AUTOPHAGY-RELATED PROTEIN 9A"/>
    <property type="match status" value="1"/>
</dbReference>
<evidence type="ECO:0000256" key="22">
    <source>
        <dbReference type="ARBA" id="ARBA00022967"/>
    </source>
</evidence>
<dbReference type="GO" id="GO:0005524">
    <property type="term" value="F:ATP binding"/>
    <property type="evidence" value="ECO:0007669"/>
    <property type="project" value="UniProtKB-KW"/>
</dbReference>
<comment type="subunit">
    <text evidence="11">Homodimer.</text>
</comment>
<evidence type="ECO:0000256" key="16">
    <source>
        <dbReference type="ARBA" id="ARBA00022741"/>
    </source>
</evidence>
<keyword evidence="24" id="KW-0007">Acetylation</keyword>
<organism evidence="43 44">
    <name type="scientific">Cervus elaphus hippelaphus</name>
    <name type="common">European red deer</name>
    <dbReference type="NCBI Taxonomy" id="46360"/>
    <lineage>
        <taxon>Eukaryota</taxon>
        <taxon>Metazoa</taxon>
        <taxon>Chordata</taxon>
        <taxon>Craniata</taxon>
        <taxon>Vertebrata</taxon>
        <taxon>Euteleostomi</taxon>
        <taxon>Mammalia</taxon>
        <taxon>Eutheria</taxon>
        <taxon>Laurasiatheria</taxon>
        <taxon>Artiodactyla</taxon>
        <taxon>Ruminantia</taxon>
        <taxon>Pecora</taxon>
        <taxon>Cervidae</taxon>
        <taxon>Cervinae</taxon>
        <taxon>Cervus</taxon>
    </lineage>
</organism>
<reference evidence="43 44" key="1">
    <citation type="journal article" date="2018" name="Mol. Genet. Genomics">
        <title>The red deer Cervus elaphus genome CerEla1.0: sequencing, annotating, genes, and chromosomes.</title>
        <authorList>
            <person name="Bana N.A."/>
            <person name="Nyiri A."/>
            <person name="Nagy J."/>
            <person name="Frank K."/>
            <person name="Nagy T."/>
            <person name="Steger V."/>
            <person name="Schiller M."/>
            <person name="Lakatos P."/>
            <person name="Sugar L."/>
            <person name="Horn P."/>
            <person name="Barta E."/>
            <person name="Orosz L."/>
        </authorList>
    </citation>
    <scope>NUCLEOTIDE SEQUENCE [LARGE SCALE GENOMIC DNA]</scope>
    <source>
        <strain evidence="43">Hungarian</strain>
    </source>
</reference>
<dbReference type="GO" id="GO:0016887">
    <property type="term" value="F:ATP hydrolysis activity"/>
    <property type="evidence" value="ECO:0007669"/>
    <property type="project" value="InterPro"/>
</dbReference>
<dbReference type="InterPro" id="IPR036640">
    <property type="entry name" value="ABC1_TM_sf"/>
</dbReference>
<evidence type="ECO:0000256" key="25">
    <source>
        <dbReference type="ARBA" id="ARBA00023006"/>
    </source>
</evidence>
<evidence type="ECO:0000313" key="44">
    <source>
        <dbReference type="Proteomes" id="UP000242450"/>
    </source>
</evidence>
<comment type="catalytic activity">
    <reaction evidence="33">
        <text>a 1,2-diacyl-sn-glycero-3-phospho-L-serine(in) = a 1,2-diacyl-sn-glycero-3-phospho-L-serine(out)</text>
        <dbReference type="Rhea" id="RHEA:38663"/>
        <dbReference type="ChEBI" id="CHEBI:57262"/>
    </reaction>
</comment>
<evidence type="ECO:0000256" key="29">
    <source>
        <dbReference type="ARBA" id="ARBA00023136"/>
    </source>
</evidence>
<dbReference type="Pfam" id="PF00005">
    <property type="entry name" value="ABC_tran"/>
    <property type="match status" value="1"/>
</dbReference>
<feature type="transmembrane region" description="Helical" evidence="40">
    <location>
        <begin position="70"/>
        <end position="92"/>
    </location>
</feature>
<keyword evidence="29 40" id="KW-0472">Membrane</keyword>
<keyword evidence="23 40" id="KW-1133">Transmembrane helix</keyword>
<feature type="region of interest" description="Disordered" evidence="39">
    <location>
        <begin position="1"/>
        <end position="21"/>
    </location>
</feature>
<evidence type="ECO:0000259" key="42">
    <source>
        <dbReference type="PROSITE" id="PS50929"/>
    </source>
</evidence>
<evidence type="ECO:0000256" key="27">
    <source>
        <dbReference type="ARBA" id="ARBA00023055"/>
    </source>
</evidence>
<proteinExistence type="inferred from homology"/>
<feature type="transmembrane region" description="Helical" evidence="40">
    <location>
        <begin position="933"/>
        <end position="956"/>
    </location>
</feature>
<dbReference type="Pfam" id="PF04109">
    <property type="entry name" value="ATG9"/>
    <property type="match status" value="1"/>
</dbReference>
<evidence type="ECO:0000256" key="12">
    <source>
        <dbReference type="ARBA" id="ARBA00022448"/>
    </source>
</evidence>
<evidence type="ECO:0000256" key="19">
    <source>
        <dbReference type="ARBA" id="ARBA00022824"/>
    </source>
</evidence>
<evidence type="ECO:0000256" key="36">
    <source>
        <dbReference type="ARBA" id="ARBA00039220"/>
    </source>
</evidence>
<dbReference type="GO" id="GO:0140359">
    <property type="term" value="F:ABC-type transporter activity"/>
    <property type="evidence" value="ECO:0007669"/>
    <property type="project" value="InterPro"/>
</dbReference>
<keyword evidence="12" id="KW-0813">Transport</keyword>
<keyword evidence="44" id="KW-1185">Reference proteome</keyword>
<keyword evidence="19" id="KW-0256">Endoplasmic reticulum</keyword>
<keyword evidence="31" id="KW-0968">Cytoplasmic vesicle</keyword>
<keyword evidence="30" id="KW-0325">Glycoprotein</keyword>
<evidence type="ECO:0000256" key="7">
    <source>
        <dbReference type="ARBA" id="ARBA00004511"/>
    </source>
</evidence>
<feature type="domain" description="ABC transmembrane type-1" evidence="42">
    <location>
        <begin position="1131"/>
        <end position="1421"/>
    </location>
</feature>
<evidence type="ECO:0000256" key="4">
    <source>
        <dbReference type="ARBA" id="ARBA00004225"/>
    </source>
</evidence>
<feature type="transmembrane region" description="Helical" evidence="40">
    <location>
        <begin position="1276"/>
        <end position="1299"/>
    </location>
</feature>
<evidence type="ECO:0000256" key="20">
    <source>
        <dbReference type="ARBA" id="ARBA00022840"/>
    </source>
</evidence>
<dbReference type="FunFam" id="1.20.1560.10:FF:000022">
    <property type="entry name" value="ATP-binding cassette sub-family B member 6, mitochondrial"/>
    <property type="match status" value="1"/>
</dbReference>
<dbReference type="GO" id="GO:0034727">
    <property type="term" value="P:piecemeal microautophagy of the nucleus"/>
    <property type="evidence" value="ECO:0007669"/>
    <property type="project" value="TreeGrafter"/>
</dbReference>
<dbReference type="CDD" id="cd18581">
    <property type="entry name" value="ABC_6TM_ABCB6"/>
    <property type="match status" value="1"/>
</dbReference>
<dbReference type="GO" id="GO:0005741">
    <property type="term" value="C:mitochondrial outer membrane"/>
    <property type="evidence" value="ECO:0007669"/>
    <property type="project" value="UniProtKB-SubCell"/>
</dbReference>
<evidence type="ECO:0000256" key="39">
    <source>
        <dbReference type="SAM" id="MobiDB-lite"/>
    </source>
</evidence>
<dbReference type="GO" id="GO:0061709">
    <property type="term" value="P:reticulophagy"/>
    <property type="evidence" value="ECO:0007669"/>
    <property type="project" value="TreeGrafter"/>
</dbReference>
<dbReference type="PROSITE" id="PS50893">
    <property type="entry name" value="ABC_TRANSPORTER_2"/>
    <property type="match status" value="1"/>
</dbReference>
<evidence type="ECO:0000256" key="8">
    <source>
        <dbReference type="ARBA" id="ARBA00004542"/>
    </source>
</evidence>
<comment type="similarity">
    <text evidence="32">Belongs to the ABC transporter superfamily. ABCB family. Heavy Metal importer (TC 3.A.1.210) subfamily.</text>
</comment>
<dbReference type="GO" id="GO:0034045">
    <property type="term" value="C:phagophore assembly site membrane"/>
    <property type="evidence" value="ECO:0007669"/>
    <property type="project" value="UniProtKB-SubCell"/>
</dbReference>
<dbReference type="GO" id="GO:0006869">
    <property type="term" value="P:lipid transport"/>
    <property type="evidence" value="ECO:0007669"/>
    <property type="project" value="UniProtKB-KW"/>
</dbReference>
<dbReference type="GO" id="GO:0000421">
    <property type="term" value="C:autophagosome membrane"/>
    <property type="evidence" value="ECO:0007669"/>
    <property type="project" value="UniProtKB-SubCell"/>
</dbReference>
<keyword evidence="20" id="KW-0067">ATP-binding</keyword>
<feature type="transmembrane region" description="Helical" evidence="40">
    <location>
        <begin position="890"/>
        <end position="912"/>
    </location>
</feature>
<evidence type="ECO:0000256" key="26">
    <source>
        <dbReference type="ARBA" id="ARBA00023034"/>
    </source>
</evidence>
<comment type="function">
    <text evidence="38">Phospholipid scramblase involved in autophagy by mediating autophagosomal membrane expansion. Cycles between the preautophagosomal structure/phagophore assembly site (PAS) and the cytoplasmic vesicle pool and supplies membrane for the growing autophagosome. Lipid scramblase activity plays a key role in preautophagosomal structure/phagophore assembly by distributing the phospholipids that arrive through ATG2 (ATG2A or ATG2B) from the cytoplasmic to the luminal leaflet of the bilayer, thereby driving autophagosomal membrane expansion. Also required to supply phosphatidylinositol 4-phosphate to the autophagosome initiation site by recruiting the phosphatidylinositol 4-kinase beta (PI4KB) in a process dependent on ARFIP2, but not ARFIP1. In addition to autophagy, also plays a role in necrotic cell death.</text>
</comment>
<evidence type="ECO:0000256" key="3">
    <source>
        <dbReference type="ARBA" id="ARBA00004195"/>
    </source>
</evidence>
<dbReference type="GO" id="GO:0031902">
    <property type="term" value="C:late endosome membrane"/>
    <property type="evidence" value="ECO:0007669"/>
    <property type="project" value="UniProtKB-SubCell"/>
</dbReference>
<dbReference type="GO" id="GO:0034497">
    <property type="term" value="P:protein localization to phagophore assembly site"/>
    <property type="evidence" value="ECO:0007669"/>
    <property type="project" value="TreeGrafter"/>
</dbReference>
<dbReference type="FunFam" id="3.40.50.300:FF:000604">
    <property type="entry name" value="ABC transporter B family member 28"/>
    <property type="match status" value="1"/>
</dbReference>
<dbReference type="EMBL" id="MKHE01000008">
    <property type="protein sequence ID" value="OWK12887.1"/>
    <property type="molecule type" value="Genomic_DNA"/>
</dbReference>
<evidence type="ECO:0000256" key="23">
    <source>
        <dbReference type="ARBA" id="ARBA00022989"/>
    </source>
</evidence>
<dbReference type="GO" id="GO:0005789">
    <property type="term" value="C:endoplasmic reticulum membrane"/>
    <property type="evidence" value="ECO:0007669"/>
    <property type="project" value="UniProtKB-SubCell"/>
</dbReference>
<dbReference type="GO" id="GO:0005794">
    <property type="term" value="C:Golgi apparatus"/>
    <property type="evidence" value="ECO:0007669"/>
    <property type="project" value="UniProtKB-SubCell"/>
</dbReference>
<protein>
    <recommendedName>
        <fullName evidence="36">Autophagy-related protein 9A</fullName>
    </recommendedName>
    <alternativeName>
        <fullName evidence="37">APG9-like 1</fullName>
    </alternativeName>
</protein>
<feature type="transmembrane region" description="Helical" evidence="40">
    <location>
        <begin position="1248"/>
        <end position="1270"/>
    </location>
</feature>
<dbReference type="Pfam" id="PF16185">
    <property type="entry name" value="MTABC_N"/>
    <property type="match status" value="1"/>
</dbReference>
<keyword evidence="25" id="KW-0072">Autophagy</keyword>
<comment type="subcellular location">
    <subcellularLocation>
        <location evidence="9">Cell membrane</location>
        <topology evidence="9">Multi-pass membrane protein</topology>
    </subcellularLocation>
    <subcellularLocation>
        <location evidence="8">Cytoplasmic vesicle</location>
        <location evidence="8">Autophagosome membrane</location>
        <topology evidence="8">Multi-pass membrane protein</topology>
    </subcellularLocation>
    <subcellularLocation>
        <location evidence="6">Endoplasmic reticulum membrane</location>
        <topology evidence="6">Multi-pass membrane protein</topology>
    </subcellularLocation>
    <subcellularLocation>
        <location evidence="2">Golgi apparatus</location>
        <location evidence="2">trans-Golgi network membrane</location>
        <topology evidence="2">Multi-pass membrane protein</topology>
    </subcellularLocation>
    <subcellularLocation>
        <location evidence="1">Late endosome membrane</location>
        <topology evidence="1">Multi-pass membrane protein</topology>
    </subcellularLocation>
    <subcellularLocation>
        <location evidence="4">Mitochondrion membrane</location>
        <topology evidence="4">Multi-pass membrane protein</topology>
    </subcellularLocation>
    <subcellularLocation>
        <location evidence="5">Mitochondrion outer membrane</location>
    </subcellularLocation>
    <subcellularLocation>
        <location evidence="7">Preautophagosomal structure membrane</location>
        <topology evidence="7">Multi-pass membrane protein</topology>
    </subcellularLocation>
    <subcellularLocation>
        <location evidence="3">Recycling endosome membrane</location>
        <topology evidence="3">Multi-pass membrane protein</topology>
    </subcellularLocation>
</comment>
<evidence type="ECO:0000313" key="43">
    <source>
        <dbReference type="EMBL" id="OWK12887.1"/>
    </source>
</evidence>
<evidence type="ECO:0000256" key="37">
    <source>
        <dbReference type="ARBA" id="ARBA00042525"/>
    </source>
</evidence>
<keyword evidence="17" id="KW-0967">Endosome</keyword>
<dbReference type="Gene3D" id="1.20.1560.10">
    <property type="entry name" value="ABC transporter type 1, transmembrane domain"/>
    <property type="match status" value="1"/>
</dbReference>
<feature type="transmembrane region" description="Helical" evidence="40">
    <location>
        <begin position="1392"/>
        <end position="1412"/>
    </location>
</feature>
<gene>
    <name evidence="43" type="ORF">Celaphus_00015022</name>
</gene>
<dbReference type="InterPro" id="IPR003439">
    <property type="entry name" value="ABC_transporter-like_ATP-bd"/>
</dbReference>
<dbReference type="SUPFAM" id="SSF90123">
    <property type="entry name" value="ABC transporter transmembrane region"/>
    <property type="match status" value="1"/>
</dbReference>
<dbReference type="Pfam" id="PF00664">
    <property type="entry name" value="ABC_membrane"/>
    <property type="match status" value="1"/>
</dbReference>
<keyword evidence="22" id="KW-1278">Translocase</keyword>
<dbReference type="PANTHER" id="PTHR13038">
    <property type="entry name" value="APG9 AUTOPHAGY 9"/>
    <property type="match status" value="1"/>
</dbReference>
<evidence type="ECO:0000256" key="17">
    <source>
        <dbReference type="ARBA" id="ARBA00022753"/>
    </source>
</evidence>
<evidence type="ECO:0000256" key="32">
    <source>
        <dbReference type="ARBA" id="ARBA00024363"/>
    </source>
</evidence>
<feature type="transmembrane region" description="Helical" evidence="40">
    <location>
        <begin position="1051"/>
        <end position="1070"/>
    </location>
</feature>
<keyword evidence="13" id="KW-1003">Cell membrane</keyword>
<feature type="transmembrane region" description="Helical" evidence="40">
    <location>
        <begin position="1163"/>
        <end position="1180"/>
    </location>
</feature>
<sequence>MAQFDTEYQRLEASYSDSPPGEEDLLVHVPEGSKSPWHHIENLDLFFSRVYNLHQKNGFTCMLIGEIFELMQFLFVVAFTTFLVSCVDYDILFANKMVNHSLHPTEPVKVTLPDAFLPAQVCSARIQENGSLITILVIAGVFWVHRLIKFIYNICCYWEIHSFYLHALRIPMSALPYCTWQEVQARIVQTQKEHQICIHKRELTELDIYHRILRFQNYMVALVNKSLLPLRFRLPGLGEVVFFTRGLKYNFELILFWGPGSLFLNEWSLKAEYKRGGQRLELAQRLSNRILWIGIANFLLCPLILIWQILYAFFSYAEVLKREPGALGARCWSLYGRCYLRHFNELEHELQSRLNRGYKPASKYMNCFLSPLLTLLAKNCAFFAGSILAVLIALTIYDEDVLAVEHVLTTVTLLGVTVTVCRSFIPDQHMVFCPEQLLRVILAHIHYMPDHWQGNAHRSQTRDEFAQLFQYKAVFILEELLSPIVTPLILIFCLRPRALEIIDFFRNFTVEWLSGGQTEASVYQQAEDGKTELSLMHFAITNPGWQPPRESTAFLGFLKEQVQRDGAAAGLAQGGLLPENALFTSIQSLQSESEPLSLIANVVAGSSCRGPPLPRDLQGSRHRAEVASALRSFSPLQPGQAPTGRAPSTMTGSGVDARTASSGSSVWEGQLQSLVLSEYASTEMSLHALYMHQAQAEPERHVWHRRESDESGESAPEEGGEGARAQPIPRSASYPCAAPRPGAPETTALQGGFQRRYGGITDPGTVPRAPSHFSRLPLGGWAEDGQSASRHPEPVPEEGSEDELPPQVHKRGMEGRQDGFALGFGLPHCMLGPNSFPCPPPPPLSPSSVRCSPRSLCRWPRIAMVTVGNYCEAEGPAGPVWAKGGLSPCFFFTLVPSTLLALGALALVPAFPCRRPERPGGADRVSWADGPRVAPYVLQLLLATLQVALPLAGLVGRVGTAQGAPLPGYLFLASVLGTVASACGLAMLVTERSQALQKLAMGVWIKFRHSPGLLLLWTVSFAAENLALVSWNNPQWWWARTNLSQQVQFSLWVLRYVVSGGLFVLGLWAPGLRPQSYTLRVNEEDQDVERSQVPSTEGPPRSTWRDLGRKLRLLSGYLWPRGSPALQFVVLLCLGLMGLERGLNVLVPIFYRDIVNLLTQKAPWNSLVWTVIIYVFLKFLQGGGTGSTGFVTNFRTFLWIRVQQFTSRQVELRLFSHLHELSLRWHLGRRTGEVLRIVDRGTSSVTGLLSYLVFNIIPTLADIIIGIVYFSMFFNAWFGLIVFLCMGFYLALTIVVTEWRTKFRRAMNMQENATRARAVDSLLNFETVKYYNAESYEVERYREAIINYQSLEWKSNASLVLLNQTQNLVIGLGLLAGSLLCAYFVTEQKLQVGDFVLFGTYIIQLYMPLNWFGTYYRMIQTNFIDMENMFDLLKEKTEVKDLPGAGPLRFQRGQIEFENVHFSYTDGRETLQDVSFTVMPGQTLALVTQTSLRSHIGVVPQDTVLFNDTIANNIRYGRITAGNDEVKAAAQAAGIHDTIMAFPEGYDTQVGERGLKLSGGEKQRVAIARTILKAPDIVLLDEATSALDTHNERAIQASLAKVCANRTTIVVAHRLSTVVSADQILVIKDGRIVERGRHEALLSRGGVYADMWQLQQQGQEEVSEDTKPQTKA</sequence>
<dbReference type="Gene3D" id="3.40.50.300">
    <property type="entry name" value="P-loop containing nucleotide triphosphate hydrolases"/>
    <property type="match status" value="2"/>
</dbReference>
<comment type="similarity">
    <text evidence="10">Belongs to the ATG9 family.</text>
</comment>
<accession>A0A212D3Q3</accession>
<keyword evidence="28" id="KW-0496">Mitochondrion</keyword>
<dbReference type="Proteomes" id="UP000242450">
    <property type="component" value="Chromosome 8"/>
</dbReference>
<dbReference type="InterPro" id="IPR007241">
    <property type="entry name" value="Autophagy-rel_prot_9"/>
</dbReference>
<evidence type="ECO:0000256" key="28">
    <source>
        <dbReference type="ARBA" id="ARBA00023128"/>
    </source>
</evidence>
<keyword evidence="27" id="KW-0445">Lipid transport</keyword>
<evidence type="ECO:0000256" key="24">
    <source>
        <dbReference type="ARBA" id="ARBA00022990"/>
    </source>
</evidence>
<evidence type="ECO:0000259" key="41">
    <source>
        <dbReference type="PROSITE" id="PS50893"/>
    </source>
</evidence>
<evidence type="ECO:0000256" key="31">
    <source>
        <dbReference type="ARBA" id="ARBA00023329"/>
    </source>
</evidence>
<dbReference type="OrthoDB" id="6500128at2759"/>
<dbReference type="PROSITE" id="PS00211">
    <property type="entry name" value="ABC_TRANSPORTER_1"/>
    <property type="match status" value="1"/>
</dbReference>
<keyword evidence="16" id="KW-0547">Nucleotide-binding</keyword>
<dbReference type="InterPro" id="IPR027417">
    <property type="entry name" value="P-loop_NTPase"/>
</dbReference>
<evidence type="ECO:0000256" key="11">
    <source>
        <dbReference type="ARBA" id="ARBA00011738"/>
    </source>
</evidence>
<dbReference type="InterPro" id="IPR032410">
    <property type="entry name" value="ABCB6_N"/>
</dbReference>
<keyword evidence="14" id="KW-0597">Phosphoprotein</keyword>
<feature type="compositionally biased region" description="Acidic residues" evidence="39">
    <location>
        <begin position="795"/>
        <end position="804"/>
    </location>
</feature>
<evidence type="ECO:0000256" key="2">
    <source>
        <dbReference type="ARBA" id="ARBA00004166"/>
    </source>
</evidence>
<feature type="transmembrane region" description="Helical" evidence="40">
    <location>
        <begin position="372"/>
        <end position="394"/>
    </location>
</feature>
<evidence type="ECO:0000256" key="34">
    <source>
        <dbReference type="ARBA" id="ARBA00024615"/>
    </source>
</evidence>
<comment type="caution">
    <text evidence="43">The sequence shown here is derived from an EMBL/GenBank/DDBJ whole genome shotgun (WGS) entry which is preliminary data.</text>
</comment>
<dbReference type="PROSITE" id="PS50929">
    <property type="entry name" value="ABC_TM1F"/>
    <property type="match status" value="1"/>
</dbReference>
<feature type="compositionally biased region" description="Basic and acidic residues" evidence="39">
    <location>
        <begin position="699"/>
        <end position="709"/>
    </location>
</feature>
<evidence type="ECO:0000256" key="35">
    <source>
        <dbReference type="ARBA" id="ARBA00024631"/>
    </source>
</evidence>
<evidence type="ECO:0000256" key="18">
    <source>
        <dbReference type="ARBA" id="ARBA00022787"/>
    </source>
</evidence>
<feature type="domain" description="ABC transporter" evidence="41">
    <location>
        <begin position="1424"/>
        <end position="1654"/>
    </location>
</feature>
<dbReference type="GO" id="GO:0055038">
    <property type="term" value="C:recycling endosome membrane"/>
    <property type="evidence" value="ECO:0007669"/>
    <property type="project" value="UniProtKB-SubCell"/>
</dbReference>